<dbReference type="Proteomes" id="UP000475117">
    <property type="component" value="Chromosome"/>
</dbReference>
<dbReference type="RefSeq" id="WP_164365511.1">
    <property type="nucleotide sequence ID" value="NZ_CP066776.1"/>
</dbReference>
<sequence>MIPRYLQLLFLALLWLALDISHAQRSPRDLPDEQSRHLAALGHPPDWKEMEAYHGTITADRFRQQLEDIYVEKGKSWEPWIVIGEENGQPVARIRTSAGDPEAPEKVLRLARTGMVNPPPRYWTPAALQPRTRYPNRPLTGVHIALDPGHIGGAYARLEGRWFVIGSAPPVMEGEMALRVAYVLRDRLEALGAEVTLVRARNVPVTRVRPVHLRELAKQNFINQGVRNPPRSKVSALANHWFCVSAEIRARAELVNRIIKPDLVVCLHFNAEAWGNPARPSLHDGNHLHILTTGCLSPEELAMDDQRLEMLHKLIQGSADEEIALSSAVARRFVAANPMRAFEYNKGNARRVNSNPYVWARNLLASRLYQCPVVYMEPYVMNTRETFKRVQAGAYSGKRKIHGKLRPNIFVEYADAVANGIADHYRVERGSLRRR</sequence>
<dbReference type="Pfam" id="PF01520">
    <property type="entry name" value="Amidase_3"/>
    <property type="match status" value="1"/>
</dbReference>
<keyword evidence="2" id="KW-1185">Reference proteome</keyword>
<dbReference type="GO" id="GO:0008745">
    <property type="term" value="F:N-acetylmuramoyl-L-alanine amidase activity"/>
    <property type="evidence" value="ECO:0007669"/>
    <property type="project" value="InterPro"/>
</dbReference>
<protein>
    <submittedName>
        <fullName evidence="1">N-acetylmuramoyl-L-alanine amidase</fullName>
    </submittedName>
</protein>
<dbReference type="SUPFAM" id="SSF53187">
    <property type="entry name" value="Zn-dependent exopeptidases"/>
    <property type="match status" value="1"/>
</dbReference>
<dbReference type="KEGG" id="soa:G3M56_002405"/>
<dbReference type="InterPro" id="IPR002508">
    <property type="entry name" value="MurNAc-LAA_cat"/>
</dbReference>
<evidence type="ECO:0000313" key="2">
    <source>
        <dbReference type="Proteomes" id="UP000475117"/>
    </source>
</evidence>
<dbReference type="GO" id="GO:0009253">
    <property type="term" value="P:peptidoglycan catabolic process"/>
    <property type="evidence" value="ECO:0007669"/>
    <property type="project" value="InterPro"/>
</dbReference>
<name>A0A6B3LF37_9BACT</name>
<organism evidence="1 2">
    <name type="scientific">Sulfuriroseicoccus oceanibius</name>
    <dbReference type="NCBI Taxonomy" id="2707525"/>
    <lineage>
        <taxon>Bacteria</taxon>
        <taxon>Pseudomonadati</taxon>
        <taxon>Verrucomicrobiota</taxon>
        <taxon>Verrucomicrobiia</taxon>
        <taxon>Verrucomicrobiales</taxon>
        <taxon>Verrucomicrobiaceae</taxon>
        <taxon>Sulfuriroseicoccus</taxon>
    </lineage>
</organism>
<dbReference type="Gene3D" id="3.40.630.40">
    <property type="entry name" value="Zn-dependent exopeptidases"/>
    <property type="match status" value="1"/>
</dbReference>
<gene>
    <name evidence="1" type="ORF">G3M56_002405</name>
</gene>
<accession>A0A6B3LF37</accession>
<dbReference type="AlphaFoldDB" id="A0A6B3LF37"/>
<dbReference type="EMBL" id="CP066776">
    <property type="protein sequence ID" value="QQL45464.1"/>
    <property type="molecule type" value="Genomic_DNA"/>
</dbReference>
<proteinExistence type="predicted"/>
<evidence type="ECO:0000313" key="1">
    <source>
        <dbReference type="EMBL" id="QQL45464.1"/>
    </source>
</evidence>
<reference evidence="1 2" key="1">
    <citation type="submission" date="2020-12" db="EMBL/GenBank/DDBJ databases">
        <title>Sulforoseuscoccus oceanibium gen. nov., sp. nov., a representative of the phylum Verrucomicrobia with special cytoplasmic membrane, and proposal of Sulforoseuscoccusaceae fam. nov.</title>
        <authorList>
            <person name="Xi F."/>
        </authorList>
    </citation>
    <scope>NUCLEOTIDE SEQUENCE [LARGE SCALE GENOMIC DNA]</scope>
    <source>
        <strain evidence="1 2">T37</strain>
    </source>
</reference>